<organism evidence="2 3">
    <name type="scientific">Zootermopsis nevadensis</name>
    <name type="common">Dampwood termite</name>
    <dbReference type="NCBI Taxonomy" id="136037"/>
    <lineage>
        <taxon>Eukaryota</taxon>
        <taxon>Metazoa</taxon>
        <taxon>Ecdysozoa</taxon>
        <taxon>Arthropoda</taxon>
        <taxon>Hexapoda</taxon>
        <taxon>Insecta</taxon>
        <taxon>Pterygota</taxon>
        <taxon>Neoptera</taxon>
        <taxon>Polyneoptera</taxon>
        <taxon>Dictyoptera</taxon>
        <taxon>Blattodea</taxon>
        <taxon>Blattoidea</taxon>
        <taxon>Termitoidae</taxon>
        <taxon>Termopsidae</taxon>
        <taxon>Zootermopsis</taxon>
    </lineage>
</organism>
<dbReference type="InParanoid" id="A0A067QK47"/>
<evidence type="ECO:0000313" key="2">
    <source>
        <dbReference type="EMBL" id="KDR09284.1"/>
    </source>
</evidence>
<proteinExistence type="predicted"/>
<name>A0A067QK47_ZOONE</name>
<gene>
    <name evidence="2" type="ORF">L798_01019</name>
</gene>
<dbReference type="EMBL" id="KK853254">
    <property type="protein sequence ID" value="KDR09284.1"/>
    <property type="molecule type" value="Genomic_DNA"/>
</dbReference>
<evidence type="ECO:0000256" key="1">
    <source>
        <dbReference type="SAM" id="MobiDB-lite"/>
    </source>
</evidence>
<evidence type="ECO:0000313" key="3">
    <source>
        <dbReference type="Proteomes" id="UP000027135"/>
    </source>
</evidence>
<feature type="region of interest" description="Disordered" evidence="1">
    <location>
        <begin position="1"/>
        <end position="22"/>
    </location>
</feature>
<accession>A0A067QK47</accession>
<feature type="compositionally biased region" description="Polar residues" evidence="1">
    <location>
        <begin position="13"/>
        <end position="22"/>
    </location>
</feature>
<reference evidence="2 3" key="1">
    <citation type="journal article" date="2014" name="Nat. Commun.">
        <title>Molecular traces of alternative social organization in a termite genome.</title>
        <authorList>
            <person name="Terrapon N."/>
            <person name="Li C."/>
            <person name="Robertson H.M."/>
            <person name="Ji L."/>
            <person name="Meng X."/>
            <person name="Booth W."/>
            <person name="Chen Z."/>
            <person name="Childers C.P."/>
            <person name="Glastad K.M."/>
            <person name="Gokhale K."/>
            <person name="Gowin J."/>
            <person name="Gronenberg W."/>
            <person name="Hermansen R.A."/>
            <person name="Hu H."/>
            <person name="Hunt B.G."/>
            <person name="Huylmans A.K."/>
            <person name="Khalil S.M."/>
            <person name="Mitchell R.D."/>
            <person name="Munoz-Torres M.C."/>
            <person name="Mustard J.A."/>
            <person name="Pan H."/>
            <person name="Reese J.T."/>
            <person name="Scharf M.E."/>
            <person name="Sun F."/>
            <person name="Vogel H."/>
            <person name="Xiao J."/>
            <person name="Yang W."/>
            <person name="Yang Z."/>
            <person name="Yang Z."/>
            <person name="Zhou J."/>
            <person name="Zhu J."/>
            <person name="Brent C.S."/>
            <person name="Elsik C.G."/>
            <person name="Goodisman M.A."/>
            <person name="Liberles D.A."/>
            <person name="Roe R.M."/>
            <person name="Vargo E.L."/>
            <person name="Vilcinskas A."/>
            <person name="Wang J."/>
            <person name="Bornberg-Bauer E."/>
            <person name="Korb J."/>
            <person name="Zhang G."/>
            <person name="Liebig J."/>
        </authorList>
    </citation>
    <scope>NUCLEOTIDE SEQUENCE [LARGE SCALE GENOMIC DNA]</scope>
    <source>
        <tissue evidence="2">Whole organism</tissue>
    </source>
</reference>
<dbReference type="AlphaFoldDB" id="A0A067QK47"/>
<keyword evidence="3" id="KW-1185">Reference proteome</keyword>
<dbReference type="Proteomes" id="UP000027135">
    <property type="component" value="Unassembled WGS sequence"/>
</dbReference>
<sequence>MFLESHPAHTRHSSSSYGKVSDGTPISRNLRSCINCLRLISVKSTCSAKDLFIYMTLCPLMTFQTFWTQSIPASVRNGFSFCGAKLPIVAHDRGTGQPIVSTVSHASPPRGSPPVLIQLPDIVFS</sequence>
<protein>
    <submittedName>
        <fullName evidence="2">Uncharacterized protein</fullName>
    </submittedName>
</protein>